<dbReference type="EMBL" id="JAGZMZ010000004">
    <property type="protein sequence ID" value="MBS4883639.1"/>
    <property type="molecule type" value="Genomic_DNA"/>
</dbReference>
<dbReference type="AlphaFoldDB" id="A0A415PBL9"/>
<dbReference type="OrthoDB" id="9812605at2"/>
<dbReference type="Gene3D" id="1.10.1070.20">
    <property type="match status" value="1"/>
</dbReference>
<evidence type="ECO:0000313" key="3">
    <source>
        <dbReference type="Proteomes" id="UP000284868"/>
    </source>
</evidence>
<name>A0A415PBL9_9FIRM</name>
<evidence type="ECO:0000313" key="1">
    <source>
        <dbReference type="EMBL" id="MBS4883639.1"/>
    </source>
</evidence>
<comment type="caution">
    <text evidence="2">The sequence shown here is derived from an EMBL/GenBank/DDBJ whole genome shotgun (WGS) entry which is preliminary data.</text>
</comment>
<keyword evidence="3" id="KW-1185">Reference proteome</keyword>
<dbReference type="EMBL" id="QRPK01000030">
    <property type="protein sequence ID" value="RHM10131.1"/>
    <property type="molecule type" value="Genomic_DNA"/>
</dbReference>
<dbReference type="Proteomes" id="UP000284868">
    <property type="component" value="Unassembled WGS sequence"/>
</dbReference>
<gene>
    <name evidence="2" type="ORF">DWZ83_06525</name>
    <name evidence="1" type="ORF">KHZ85_02615</name>
</gene>
<organism evidence="2 3">
    <name type="scientific">Amedibacillus dolichus</name>
    <dbReference type="NCBI Taxonomy" id="31971"/>
    <lineage>
        <taxon>Bacteria</taxon>
        <taxon>Bacillati</taxon>
        <taxon>Bacillota</taxon>
        <taxon>Erysipelotrichia</taxon>
        <taxon>Erysipelotrichales</taxon>
        <taxon>Erysipelotrichaceae</taxon>
        <taxon>Amedibacillus</taxon>
    </lineage>
</organism>
<reference evidence="2 3" key="1">
    <citation type="submission" date="2018-08" db="EMBL/GenBank/DDBJ databases">
        <title>A genome reference for cultivated species of the human gut microbiota.</title>
        <authorList>
            <person name="Zou Y."/>
            <person name="Xue W."/>
            <person name="Luo G."/>
        </authorList>
    </citation>
    <scope>NUCLEOTIDE SEQUENCE [LARGE SCALE GENOMIC DNA]</scope>
    <source>
        <strain evidence="2 3">AF35-6BH</strain>
    </source>
</reference>
<dbReference type="RefSeq" id="WP_022419865.1">
    <property type="nucleotide sequence ID" value="NZ_JAGZMZ010000004.1"/>
</dbReference>
<accession>A0A415PBL9</accession>
<proteinExistence type="predicted"/>
<dbReference type="Proteomes" id="UP000753219">
    <property type="component" value="Unassembled WGS sequence"/>
</dbReference>
<evidence type="ECO:0000313" key="2">
    <source>
        <dbReference type="EMBL" id="RHM10131.1"/>
    </source>
</evidence>
<evidence type="ECO:0008006" key="4">
    <source>
        <dbReference type="Google" id="ProtNLM"/>
    </source>
</evidence>
<protein>
    <recommendedName>
        <fullName evidence="4">HipA-like C-terminal domain-containing protein</fullName>
    </recommendedName>
</protein>
<sequence>MAKYVLMNKDTEVMVVEQDDKTYKFIAILELINIAYAPFVIKNAIASFPEKTLDKINQWFRYRIIPNSRENKYELLKNIDVESSEELANKHFALSLSDQYWLKPIHSSITWKNINYFTNDYDSHEFFDANYGNNAYITLTKKITTALSSLETPNNTTAGQLKKAWIKINEENYLYKASASLYNFDPINEVIASMICEILEVPYIPYELKTIQNKRQNTLVSVCKCIINENQEIIPAYELIEHNQKLSGTFQDYYIYLDELEKHNIPRAEEYLQKMFMLDYIMLNEDRHLTNFGILRNVETLEWESICPIFDTGRSNNTNISESYWDWNEGEVKCFTDHFITSEALLELFTIPLRTEQFEKLKAVSQEFKHLLFQYQTYTKLFDEQIEKIAKGFETRLELFYRKMREKGLLIEE</sequence>
<reference evidence="1" key="2">
    <citation type="submission" date="2021-02" db="EMBL/GenBank/DDBJ databases">
        <title>Infant gut strain persistence is associated with maternal origin, phylogeny, and functional potential including surface adhesion and iron acquisition.</title>
        <authorList>
            <person name="Lou Y.C."/>
        </authorList>
    </citation>
    <scope>NUCLEOTIDE SEQUENCE</scope>
    <source>
        <strain evidence="1">L3_108_103G1_dasL3_108_103G1_concoct_2</strain>
    </source>
</reference>